<evidence type="ECO:0000256" key="1">
    <source>
        <dbReference type="SAM" id="MobiDB-lite"/>
    </source>
</evidence>
<sequence>MTTNAAPARSSKMRLDAILNSEHEADDSDVGGLPPPHAGNATDGPPSSHPVPSTRPPVARRHAKRRESTNARQRHEIERLKTQLQSLHAQIHVMEITTTARKMSYWERMVKIEGHERLKAVSTNEQLTRAVEDHDACLAQLTQFMQKKQRWMNDNDPSPHWDIPILPSIHGLEDGVDRRHRAMHAIVDREHARMASVLHAAGLVGHSTDTSIFQSALKSQPSTGAIVFEIIEHMRLAAPFDVVGAAVWASSRTSLPLQSGGGITQTIETIDDDTLYNCSTDARHETPCHANFVMKRYRSATSLALVGRTILVDPMREMQPIDLVEDMTVWTQAEAVPDDPHACVLTLLMRLNLGVVAVDDRVTSQSDIDDVAARMQKVSLAQTPKVQGNLVPDAVRSQLDTPNAPVTLGNLHIYLGRCLCTEEPFKQGINSVVEAYQNEQRRQRSGET</sequence>
<name>A0A485KKL3_9STRA</name>
<keyword evidence="4" id="KW-1185">Reference proteome</keyword>
<proteinExistence type="predicted"/>
<accession>A0A485KKL3</accession>
<evidence type="ECO:0000313" key="4">
    <source>
        <dbReference type="Proteomes" id="UP000332933"/>
    </source>
</evidence>
<dbReference type="EMBL" id="CAADRA010005126">
    <property type="protein sequence ID" value="VFT85433.1"/>
    <property type="molecule type" value="Genomic_DNA"/>
</dbReference>
<dbReference type="Proteomes" id="UP000332933">
    <property type="component" value="Unassembled WGS sequence"/>
</dbReference>
<evidence type="ECO:0000313" key="2">
    <source>
        <dbReference type="EMBL" id="KAF0700937.1"/>
    </source>
</evidence>
<gene>
    <name evidence="3" type="primary">Aste57867_8547</name>
    <name evidence="2" type="ORF">As57867_008515</name>
    <name evidence="3" type="ORF">ASTE57867_8547</name>
</gene>
<evidence type="ECO:0000313" key="3">
    <source>
        <dbReference type="EMBL" id="VFT85433.1"/>
    </source>
</evidence>
<organism evidence="3 4">
    <name type="scientific">Aphanomyces stellatus</name>
    <dbReference type="NCBI Taxonomy" id="120398"/>
    <lineage>
        <taxon>Eukaryota</taxon>
        <taxon>Sar</taxon>
        <taxon>Stramenopiles</taxon>
        <taxon>Oomycota</taxon>
        <taxon>Saprolegniomycetes</taxon>
        <taxon>Saprolegniales</taxon>
        <taxon>Verrucalvaceae</taxon>
        <taxon>Aphanomyces</taxon>
    </lineage>
</organism>
<reference evidence="3 4" key="1">
    <citation type="submission" date="2019-03" db="EMBL/GenBank/DDBJ databases">
        <authorList>
            <person name="Gaulin E."/>
            <person name="Dumas B."/>
        </authorList>
    </citation>
    <scope>NUCLEOTIDE SEQUENCE [LARGE SCALE GENOMIC DNA]</scope>
    <source>
        <strain evidence="3">CBS 568.67</strain>
    </source>
</reference>
<feature type="region of interest" description="Disordered" evidence="1">
    <location>
        <begin position="1"/>
        <end position="74"/>
    </location>
</feature>
<reference evidence="2" key="2">
    <citation type="submission" date="2019-06" db="EMBL/GenBank/DDBJ databases">
        <title>Genomics analysis of Aphanomyces spp. identifies a new class of oomycete effector associated with host adaptation.</title>
        <authorList>
            <person name="Gaulin E."/>
        </authorList>
    </citation>
    <scope>NUCLEOTIDE SEQUENCE</scope>
    <source>
        <strain evidence="2">CBS 578.67</strain>
    </source>
</reference>
<dbReference type="EMBL" id="VJMH01005105">
    <property type="protein sequence ID" value="KAF0700937.1"/>
    <property type="molecule type" value="Genomic_DNA"/>
</dbReference>
<protein>
    <submittedName>
        <fullName evidence="3">Aste57867_8547 protein</fullName>
    </submittedName>
</protein>
<dbReference type="AlphaFoldDB" id="A0A485KKL3"/>